<evidence type="ECO:0000256" key="1">
    <source>
        <dbReference type="ARBA" id="ARBA00012513"/>
    </source>
</evidence>
<feature type="domain" description="Protein kinase" evidence="10">
    <location>
        <begin position="10"/>
        <end position="270"/>
    </location>
</feature>
<feature type="region of interest" description="Disordered" evidence="8">
    <location>
        <begin position="273"/>
        <end position="315"/>
    </location>
</feature>
<feature type="compositionally biased region" description="Low complexity" evidence="8">
    <location>
        <begin position="351"/>
        <end position="365"/>
    </location>
</feature>
<feature type="binding site" evidence="7">
    <location>
        <position position="39"/>
    </location>
    <ligand>
        <name>ATP</name>
        <dbReference type="ChEBI" id="CHEBI:30616"/>
    </ligand>
</feature>
<dbReference type="SMART" id="SM00220">
    <property type="entry name" value="S_TKc"/>
    <property type="match status" value="1"/>
</dbReference>
<dbReference type="RefSeq" id="WP_312865605.1">
    <property type="nucleotide sequence ID" value="NZ_BAABAI010000013.1"/>
</dbReference>
<sequence length="499" mass="52965">MVDRTVAGRYRLTEKLGAGGMGVVWRAEDTRLRRIVAVKELLARNGFDEESTRRAVREARIAARLQHSNVIALYDVVEDEGHPWLVMEYLPAKSLSAVISERGTLPADEVRRIAVQLAEGLAAAHKAGVVHRDVKPGNVLVTEFGTVKVTDFGTSRAADEATVTSSGLLVGTPAYLAPEVAQGSPADFPADVFGLGATLYAALEGSPPFGEDTNAIALLHRAAAGTFPAPENAGALEPVLLRLLDADPGARPTMAEAARMLQEISVEPVTVLASPTPVEAEPTRVVPPAKATTELPEPEPESEPEPEPVVEEEDPQRKRFALVAVVLIMVVVGTVAFLITRSRGKDDKAADTTTTTTGQTVATSAPPTSDAGQPPPQGETPVTSTTSEAPPPTTVPPAAVTPDKALVDYYALLPGNIDAAFPTLTESFRNGRGVDYDYYRNFWAGYSAVSLSNVQVVGENQVSATVNYTDLSGAQKSENNLFTLVKSGDKWLIDNQVGI</sequence>
<evidence type="ECO:0000256" key="4">
    <source>
        <dbReference type="ARBA" id="ARBA00022741"/>
    </source>
</evidence>
<dbReference type="AlphaFoldDB" id="A0A7W7WW13"/>
<dbReference type="GO" id="GO:0005524">
    <property type="term" value="F:ATP binding"/>
    <property type="evidence" value="ECO:0007669"/>
    <property type="project" value="UniProtKB-UniRule"/>
</dbReference>
<evidence type="ECO:0000256" key="8">
    <source>
        <dbReference type="SAM" id="MobiDB-lite"/>
    </source>
</evidence>
<dbReference type="SUPFAM" id="SSF56112">
    <property type="entry name" value="Protein kinase-like (PK-like)"/>
    <property type="match status" value="1"/>
</dbReference>
<dbReference type="GO" id="GO:0004674">
    <property type="term" value="F:protein serine/threonine kinase activity"/>
    <property type="evidence" value="ECO:0007669"/>
    <property type="project" value="UniProtKB-KW"/>
</dbReference>
<reference evidence="11 12" key="1">
    <citation type="submission" date="2020-08" db="EMBL/GenBank/DDBJ databases">
        <title>Sequencing the genomes of 1000 actinobacteria strains.</title>
        <authorList>
            <person name="Klenk H.-P."/>
        </authorList>
    </citation>
    <scope>NUCLEOTIDE SEQUENCE [LARGE SCALE GENOMIC DNA]</scope>
    <source>
        <strain evidence="11 12">DSM 45084</strain>
    </source>
</reference>
<dbReference type="Pfam" id="PF00069">
    <property type="entry name" value="Pkinase"/>
    <property type="match status" value="1"/>
</dbReference>
<name>A0A7W7WW13_9PSEU</name>
<dbReference type="InterPro" id="IPR008271">
    <property type="entry name" value="Ser/Thr_kinase_AS"/>
</dbReference>
<keyword evidence="3" id="KW-0808">Transferase</keyword>
<dbReference type="EC" id="2.7.11.1" evidence="1"/>
<evidence type="ECO:0000256" key="9">
    <source>
        <dbReference type="SAM" id="Phobius"/>
    </source>
</evidence>
<proteinExistence type="predicted"/>
<dbReference type="PROSITE" id="PS00108">
    <property type="entry name" value="PROTEIN_KINASE_ST"/>
    <property type="match status" value="1"/>
</dbReference>
<gene>
    <name evidence="11" type="ORF">F4559_002432</name>
</gene>
<evidence type="ECO:0000256" key="3">
    <source>
        <dbReference type="ARBA" id="ARBA00022679"/>
    </source>
</evidence>
<keyword evidence="5 11" id="KW-0418">Kinase</keyword>
<keyword evidence="12" id="KW-1185">Reference proteome</keyword>
<feature type="compositionally biased region" description="Acidic residues" evidence="8">
    <location>
        <begin position="296"/>
        <end position="314"/>
    </location>
</feature>
<evidence type="ECO:0000259" key="10">
    <source>
        <dbReference type="PROSITE" id="PS50011"/>
    </source>
</evidence>
<evidence type="ECO:0000313" key="11">
    <source>
        <dbReference type="EMBL" id="MBB4965073.1"/>
    </source>
</evidence>
<dbReference type="Proteomes" id="UP000542674">
    <property type="component" value="Unassembled WGS sequence"/>
</dbReference>
<keyword evidence="4 7" id="KW-0547">Nucleotide-binding</keyword>
<keyword evidence="9" id="KW-0472">Membrane</keyword>
<keyword evidence="2 11" id="KW-0723">Serine/threonine-protein kinase</keyword>
<dbReference type="InterPro" id="IPR017441">
    <property type="entry name" value="Protein_kinase_ATP_BS"/>
</dbReference>
<keyword evidence="6 7" id="KW-0067">ATP-binding</keyword>
<dbReference type="PROSITE" id="PS00107">
    <property type="entry name" value="PROTEIN_KINASE_ATP"/>
    <property type="match status" value="1"/>
</dbReference>
<dbReference type="InterPro" id="IPR011009">
    <property type="entry name" value="Kinase-like_dom_sf"/>
</dbReference>
<comment type="caution">
    <text evidence="11">The sequence shown here is derived from an EMBL/GenBank/DDBJ whole genome shotgun (WGS) entry which is preliminary data.</text>
</comment>
<accession>A0A7W7WW13</accession>
<feature type="region of interest" description="Disordered" evidence="8">
    <location>
        <begin position="343"/>
        <end position="400"/>
    </location>
</feature>
<keyword evidence="9" id="KW-0812">Transmembrane</keyword>
<organism evidence="11 12">
    <name type="scientific">Saccharothrix violaceirubra</name>
    <dbReference type="NCBI Taxonomy" id="413306"/>
    <lineage>
        <taxon>Bacteria</taxon>
        <taxon>Bacillati</taxon>
        <taxon>Actinomycetota</taxon>
        <taxon>Actinomycetes</taxon>
        <taxon>Pseudonocardiales</taxon>
        <taxon>Pseudonocardiaceae</taxon>
        <taxon>Saccharothrix</taxon>
    </lineage>
</organism>
<feature type="compositionally biased region" description="Low complexity" evidence="8">
    <location>
        <begin position="379"/>
        <end position="388"/>
    </location>
</feature>
<dbReference type="PANTHER" id="PTHR43289">
    <property type="entry name" value="MITOGEN-ACTIVATED PROTEIN KINASE KINASE KINASE 20-RELATED"/>
    <property type="match status" value="1"/>
</dbReference>
<dbReference type="InterPro" id="IPR000719">
    <property type="entry name" value="Prot_kinase_dom"/>
</dbReference>
<keyword evidence="9" id="KW-1133">Transmembrane helix</keyword>
<evidence type="ECO:0000256" key="5">
    <source>
        <dbReference type="ARBA" id="ARBA00022777"/>
    </source>
</evidence>
<dbReference type="PANTHER" id="PTHR43289:SF6">
    <property type="entry name" value="SERINE_THREONINE-PROTEIN KINASE NEKL-3"/>
    <property type="match status" value="1"/>
</dbReference>
<feature type="transmembrane region" description="Helical" evidence="9">
    <location>
        <begin position="320"/>
        <end position="339"/>
    </location>
</feature>
<evidence type="ECO:0000256" key="6">
    <source>
        <dbReference type="ARBA" id="ARBA00022840"/>
    </source>
</evidence>
<dbReference type="Gene3D" id="3.30.200.20">
    <property type="entry name" value="Phosphorylase Kinase, domain 1"/>
    <property type="match status" value="1"/>
</dbReference>
<evidence type="ECO:0000313" key="12">
    <source>
        <dbReference type="Proteomes" id="UP000542674"/>
    </source>
</evidence>
<dbReference type="CDD" id="cd14014">
    <property type="entry name" value="STKc_PknB_like"/>
    <property type="match status" value="1"/>
</dbReference>
<evidence type="ECO:0000256" key="7">
    <source>
        <dbReference type="PROSITE-ProRule" id="PRU10141"/>
    </source>
</evidence>
<evidence type="ECO:0000256" key="2">
    <source>
        <dbReference type="ARBA" id="ARBA00022527"/>
    </source>
</evidence>
<dbReference type="PROSITE" id="PS50011">
    <property type="entry name" value="PROTEIN_KINASE_DOM"/>
    <property type="match status" value="1"/>
</dbReference>
<dbReference type="Gene3D" id="1.10.510.10">
    <property type="entry name" value="Transferase(Phosphotransferase) domain 1"/>
    <property type="match status" value="1"/>
</dbReference>
<protein>
    <recommendedName>
        <fullName evidence="1">non-specific serine/threonine protein kinase</fullName>
        <ecNumber evidence="1">2.7.11.1</ecNumber>
    </recommendedName>
</protein>
<dbReference type="EMBL" id="JACHJS010000001">
    <property type="protein sequence ID" value="MBB4965073.1"/>
    <property type="molecule type" value="Genomic_DNA"/>
</dbReference>